<proteinExistence type="predicted"/>
<evidence type="ECO:0000313" key="1">
    <source>
        <dbReference type="EMBL" id="AHA93375.1"/>
    </source>
</evidence>
<name>V5NWZ7_9ALPH</name>
<accession>V5NWZ7</accession>
<dbReference type="GeneID" id="80532721"/>
<dbReference type="KEGG" id="vg:80532721"/>
<dbReference type="EMBL" id="HQ878327">
    <property type="protein sequence ID" value="AHA93375.1"/>
    <property type="molecule type" value="Genomic_DNA"/>
</dbReference>
<sequence>MYYFLSDEPLRLNFQSTENAEDVYEWEDWLITNALVDDRFRALEIHHRVRCEGGHYYFVSLYERFRNARWKKPPPFSLLEYFAAGLSACLTSFYRPCAEVEPCVAFNISLAELRDAKWVRTAKNSTPGLAFHCHCSRPYGRYCEAQAVEILRVLSNFVMHPIHRPDGLCFRATSGNFVVLARQPIASHGYGAWSYEPHMLTPEENNSR</sequence>
<keyword evidence="2" id="KW-1185">Reference proteome</keyword>
<protein>
    <submittedName>
        <fullName evidence="1">Uncharacterized protein</fullName>
    </submittedName>
</protein>
<dbReference type="Proteomes" id="UP000325782">
    <property type="component" value="Segment"/>
</dbReference>
<gene>
    <name evidence="1" type="primary">HP28</name>
</gene>
<organism evidence="1 2">
    <name type="scientific">Chelonid alphaherpesvirus 5</name>
    <dbReference type="NCBI Taxonomy" id="702736"/>
    <lineage>
        <taxon>Viruses</taxon>
        <taxon>Duplodnaviria</taxon>
        <taxon>Heunggongvirae</taxon>
        <taxon>Peploviricota</taxon>
        <taxon>Herviviricetes</taxon>
        <taxon>Herpesvirales</taxon>
        <taxon>Orthoherpesviridae</taxon>
        <taxon>Alphaherpesvirinae</taxon>
        <taxon>Scutavirus</taxon>
        <taxon>Scutavirus chelonidalpha5</taxon>
    </lineage>
</organism>
<dbReference type="RefSeq" id="YP_010795562.1">
    <property type="nucleotide sequence ID" value="NC_075701.1"/>
</dbReference>
<evidence type="ECO:0000313" key="2">
    <source>
        <dbReference type="Proteomes" id="UP000325782"/>
    </source>
</evidence>
<reference evidence="1 2" key="1">
    <citation type="journal article" date="2012" name="PLoS ONE">
        <title>The genome of Chelonid herpesvirus 5 harbors atypical genes.</title>
        <authorList>
            <person name="Ackermann M."/>
            <person name="Koriabine M."/>
            <person name="Hartmann-Fritsch F."/>
            <person name="de Jong P.J."/>
            <person name="Lewis T.D."/>
            <person name="Schetle N."/>
            <person name="Work T.M."/>
            <person name="Dagenais J."/>
            <person name="Balazs G.H."/>
            <person name="Leong J.A."/>
        </authorList>
    </citation>
    <scope>NUCLEOTIDE SEQUENCE [LARGE SCALE GENOMIC DNA]</scope>
</reference>